<organism evidence="7 8">
    <name type="scientific">Candidatus Thalassospirochaeta sargassi</name>
    <dbReference type="NCBI Taxonomy" id="3119039"/>
    <lineage>
        <taxon>Bacteria</taxon>
        <taxon>Pseudomonadati</taxon>
        <taxon>Spirochaetota</taxon>
        <taxon>Spirochaetia</taxon>
        <taxon>Spirochaetales</taxon>
        <taxon>Spirochaetaceae</taxon>
        <taxon>Candidatus Thalassospirochaeta</taxon>
    </lineage>
</organism>
<sequence>MIRRNIPKNYLFVFFSNVQFTSGLWMIYLAGRGFSLIELGLLESIFHISSMIFEIPSGALADLIGRKYCRLSGRLLYFISLVLMWTADTFLLQAAGFAVCAFGYNLESGAGEAFTYDTLKVLGEENRYKRIAGFVEVAFQSGMIISFAIGGLTATNLGYDWVFIFSGAAAIISFLMGLTFQEPDFRTGVIHKSQDEKQPKNLKTFGKILVDSVKLIKSRPRIMFMIIFSETVLTFTTSLFFYIQNYFKGSGRTETYIGIVYAVSAALSATSSISAEWIEKKIGQKRLFVILLAMLSLCLWGVAVSPFKAEFYIACGFIEGVTFIVVSDFLNRMIPSEIRATVLSFQSMTFSLMMVILFPIIGTLAELYSFRTAFIMMAIAASGLTSVYTIMSVLRGRRTTSEEA</sequence>
<feature type="transmembrane region" description="Helical" evidence="5">
    <location>
        <begin position="161"/>
        <end position="180"/>
    </location>
</feature>
<dbReference type="PANTHER" id="PTHR23530:SF1">
    <property type="entry name" value="PERMEASE, MAJOR FACILITATOR SUPERFAMILY-RELATED"/>
    <property type="match status" value="1"/>
</dbReference>
<feature type="domain" description="Major facilitator superfamily (MFS) profile" evidence="6">
    <location>
        <begin position="1"/>
        <end position="398"/>
    </location>
</feature>
<feature type="transmembrane region" description="Helical" evidence="5">
    <location>
        <begin position="222"/>
        <end position="243"/>
    </location>
</feature>
<evidence type="ECO:0000313" key="8">
    <source>
        <dbReference type="Proteomes" id="UP001221217"/>
    </source>
</evidence>
<evidence type="ECO:0000256" key="1">
    <source>
        <dbReference type="ARBA" id="ARBA00004141"/>
    </source>
</evidence>
<comment type="caution">
    <text evidence="7">The sequence shown here is derived from an EMBL/GenBank/DDBJ whole genome shotgun (WGS) entry which is preliminary data.</text>
</comment>
<dbReference type="Pfam" id="PF07690">
    <property type="entry name" value="MFS_1"/>
    <property type="match status" value="1"/>
</dbReference>
<evidence type="ECO:0000256" key="3">
    <source>
        <dbReference type="ARBA" id="ARBA00022989"/>
    </source>
</evidence>
<dbReference type="GO" id="GO:0016020">
    <property type="term" value="C:membrane"/>
    <property type="evidence" value="ECO:0007669"/>
    <property type="project" value="UniProtKB-SubCell"/>
</dbReference>
<feature type="transmembrane region" description="Helical" evidence="5">
    <location>
        <begin position="76"/>
        <end position="104"/>
    </location>
</feature>
<dbReference type="PROSITE" id="PS50850">
    <property type="entry name" value="MFS"/>
    <property type="match status" value="1"/>
</dbReference>
<dbReference type="Proteomes" id="UP001221217">
    <property type="component" value="Unassembled WGS sequence"/>
</dbReference>
<dbReference type="InterPro" id="IPR036259">
    <property type="entry name" value="MFS_trans_sf"/>
</dbReference>
<evidence type="ECO:0000256" key="4">
    <source>
        <dbReference type="ARBA" id="ARBA00023136"/>
    </source>
</evidence>
<reference evidence="7 8" key="1">
    <citation type="submission" date="2022-12" db="EMBL/GenBank/DDBJ databases">
        <title>Metagenome assembled genome from gulf of manar.</title>
        <authorList>
            <person name="Kohli P."/>
            <person name="Pk S."/>
            <person name="Venkata Ramana C."/>
            <person name="Sasikala C."/>
        </authorList>
    </citation>
    <scope>NUCLEOTIDE SEQUENCE [LARGE SCALE GENOMIC DNA]</scope>
    <source>
        <strain evidence="7">JB008</strain>
    </source>
</reference>
<dbReference type="SUPFAM" id="SSF103473">
    <property type="entry name" value="MFS general substrate transporter"/>
    <property type="match status" value="1"/>
</dbReference>
<evidence type="ECO:0000313" key="7">
    <source>
        <dbReference type="EMBL" id="MDC7225911.1"/>
    </source>
</evidence>
<protein>
    <submittedName>
        <fullName evidence="7">MFS transporter</fullName>
    </submittedName>
</protein>
<proteinExistence type="predicted"/>
<dbReference type="PANTHER" id="PTHR23530">
    <property type="entry name" value="TRANSPORT PROTEIN-RELATED"/>
    <property type="match status" value="1"/>
</dbReference>
<dbReference type="InterPro" id="IPR005829">
    <property type="entry name" value="Sugar_transporter_CS"/>
</dbReference>
<keyword evidence="2 5" id="KW-0812">Transmembrane</keyword>
<keyword evidence="4 5" id="KW-0472">Membrane</keyword>
<keyword evidence="3 5" id="KW-1133">Transmembrane helix</keyword>
<dbReference type="AlphaFoldDB" id="A0AAJ1IEI7"/>
<dbReference type="InterPro" id="IPR053160">
    <property type="entry name" value="MFS_DHA3_Transporter"/>
</dbReference>
<dbReference type="EMBL" id="JAQQAL010000010">
    <property type="protein sequence ID" value="MDC7225911.1"/>
    <property type="molecule type" value="Genomic_DNA"/>
</dbReference>
<name>A0AAJ1IEI7_9SPIO</name>
<dbReference type="PROSITE" id="PS00216">
    <property type="entry name" value="SUGAR_TRANSPORT_1"/>
    <property type="match status" value="1"/>
</dbReference>
<gene>
    <name evidence="7" type="ORF">PQJ61_04005</name>
</gene>
<dbReference type="GO" id="GO:0022857">
    <property type="term" value="F:transmembrane transporter activity"/>
    <property type="evidence" value="ECO:0007669"/>
    <property type="project" value="InterPro"/>
</dbReference>
<evidence type="ECO:0000256" key="5">
    <source>
        <dbReference type="SAM" id="Phobius"/>
    </source>
</evidence>
<accession>A0AAJ1IEI7</accession>
<feature type="transmembrane region" description="Helical" evidence="5">
    <location>
        <begin position="373"/>
        <end position="394"/>
    </location>
</feature>
<evidence type="ECO:0000259" key="6">
    <source>
        <dbReference type="PROSITE" id="PS50850"/>
    </source>
</evidence>
<feature type="transmembrane region" description="Helical" evidence="5">
    <location>
        <begin position="342"/>
        <end position="361"/>
    </location>
</feature>
<dbReference type="Gene3D" id="1.20.1250.20">
    <property type="entry name" value="MFS general substrate transporter like domains"/>
    <property type="match status" value="1"/>
</dbReference>
<feature type="transmembrane region" description="Helical" evidence="5">
    <location>
        <begin position="311"/>
        <end position="330"/>
    </location>
</feature>
<dbReference type="InterPro" id="IPR020846">
    <property type="entry name" value="MFS_dom"/>
</dbReference>
<dbReference type="InterPro" id="IPR011701">
    <property type="entry name" value="MFS"/>
</dbReference>
<comment type="subcellular location">
    <subcellularLocation>
        <location evidence="1">Membrane</location>
        <topology evidence="1">Multi-pass membrane protein</topology>
    </subcellularLocation>
</comment>
<evidence type="ECO:0000256" key="2">
    <source>
        <dbReference type="ARBA" id="ARBA00022692"/>
    </source>
</evidence>
<feature type="transmembrane region" description="Helical" evidence="5">
    <location>
        <begin position="287"/>
        <end position="305"/>
    </location>
</feature>